<proteinExistence type="predicted"/>
<keyword evidence="2" id="KW-1185">Reference proteome</keyword>
<gene>
    <name evidence="1" type="ORF">NCS_10950</name>
</gene>
<organism evidence="1 2">
    <name type="scientific">Candidatus Nitrosotalea okcheonensis</name>
    <dbReference type="NCBI Taxonomy" id="1903276"/>
    <lineage>
        <taxon>Archaea</taxon>
        <taxon>Nitrososphaerota</taxon>
        <taxon>Nitrososphaeria</taxon>
        <taxon>Nitrosotaleales</taxon>
        <taxon>Nitrosotaleaceae</taxon>
        <taxon>Nitrosotalea</taxon>
    </lineage>
</organism>
<accession>A0A2H1FEF5</accession>
<name>A0A2H1FEF5_9ARCH</name>
<sequence length="50" mass="6005">MMKSILLRMEYWKENLNLGHYYCSFLISKVIEVIGNNVWLAEITSIKLIW</sequence>
<dbReference type="Proteomes" id="UP000230607">
    <property type="component" value="Chromosome 1"/>
</dbReference>
<dbReference type="EMBL" id="LT841358">
    <property type="protein sequence ID" value="SMH71143.1"/>
    <property type="molecule type" value="Genomic_DNA"/>
</dbReference>
<evidence type="ECO:0000313" key="1">
    <source>
        <dbReference type="EMBL" id="SMH71143.1"/>
    </source>
</evidence>
<dbReference type="AlphaFoldDB" id="A0A2H1FEF5"/>
<protein>
    <submittedName>
        <fullName evidence="1">Uncharacterized protein</fullName>
    </submittedName>
</protein>
<reference evidence="2" key="1">
    <citation type="submission" date="2017-03" db="EMBL/GenBank/DDBJ databases">
        <authorList>
            <person name="Herbold C."/>
        </authorList>
    </citation>
    <scope>NUCLEOTIDE SEQUENCE [LARGE SCALE GENOMIC DNA]</scope>
</reference>
<evidence type="ECO:0000313" key="2">
    <source>
        <dbReference type="Proteomes" id="UP000230607"/>
    </source>
</evidence>